<feature type="binding site" description="axial binding residue" evidence="5">
    <location>
        <position position="63"/>
    </location>
    <ligand>
        <name>heme c</name>
        <dbReference type="ChEBI" id="CHEBI:61717"/>
        <label>1</label>
    </ligand>
    <ligandPart>
        <name>Fe</name>
        <dbReference type="ChEBI" id="CHEBI:18248"/>
    </ligandPart>
</feature>
<dbReference type="SUPFAM" id="SSF46626">
    <property type="entry name" value="Cytochrome c"/>
    <property type="match status" value="3"/>
</dbReference>
<dbReference type="AlphaFoldDB" id="A0A934WMS1"/>
<evidence type="ECO:0000256" key="2">
    <source>
        <dbReference type="ARBA" id="ARBA00022723"/>
    </source>
</evidence>
<feature type="domain" description="Cytochrome c" evidence="6">
    <location>
        <begin position="190"/>
        <end position="300"/>
    </location>
</feature>
<evidence type="ECO:0000313" key="8">
    <source>
        <dbReference type="Proteomes" id="UP000630528"/>
    </source>
</evidence>
<dbReference type="Pfam" id="PF00034">
    <property type="entry name" value="Cytochrom_C"/>
    <property type="match status" value="2"/>
</dbReference>
<feature type="domain" description="Cytochrome c" evidence="6">
    <location>
        <begin position="317"/>
        <end position="407"/>
    </location>
</feature>
<feature type="binding site" description="axial binding residue" evidence="5">
    <location>
        <position position="334"/>
    </location>
    <ligand>
        <name>heme c</name>
        <dbReference type="ChEBI" id="CHEBI:61717"/>
        <label>3</label>
    </ligand>
    <ligandPart>
        <name>Fe</name>
        <dbReference type="ChEBI" id="CHEBI:18248"/>
    </ligandPart>
</feature>
<sequence length="428" mass="46126">MKRALLVIGVLLALVALALGAIVWSMNFGGPRIRDAAPTTPPSQDEAARGAYLARAGNCMLCHTERGGTPYAGGRPVETPFGTVYGSNLTPDADTGLGKWSAAHFRRALHEGRSRDGRLLYPVFPYTHFTRVTDADADALFAYLRSLPPVHKPNRENRLRWPYNLQGSLAIWRSLYFRPEQQQDDPSQTAEWNRGAYLVQGLGHCGACHTARDVLGGQRSSMDLSGGLIPMQNWYAPSLASPTEAGVADWKIEDIARLLSAGAAPRGAVLGPMAEVVLHSTQYLEPADVRAMATYLKSLPQVPTDTDPREVPRPGASVLERGGKLYADHCASCHGDNGQGVPGAYPTLAGNRVITLPVTANLVQVVLRGGFPPATAGQPRPFGMPPFALQFSDADVAAVLTYLRSSWGNKAPPVTELDVTQQRTTTRE</sequence>
<evidence type="ECO:0000256" key="4">
    <source>
        <dbReference type="PIRSR" id="PIRSR000018-50"/>
    </source>
</evidence>
<protein>
    <submittedName>
        <fullName evidence="7">Cytochrome c</fullName>
    </submittedName>
</protein>
<evidence type="ECO:0000313" key="7">
    <source>
        <dbReference type="EMBL" id="MBK6008104.1"/>
    </source>
</evidence>
<dbReference type="GO" id="GO:0020037">
    <property type="term" value="F:heme binding"/>
    <property type="evidence" value="ECO:0007669"/>
    <property type="project" value="InterPro"/>
</dbReference>
<name>A0A934WMS1_9BURK</name>
<feature type="binding site" description="covalent" evidence="4">
    <location>
        <position position="62"/>
    </location>
    <ligand>
        <name>heme c</name>
        <dbReference type="ChEBI" id="CHEBI:61717"/>
        <label>1</label>
    </ligand>
</feature>
<keyword evidence="2 5" id="KW-0479">Metal-binding</keyword>
<dbReference type="EMBL" id="JAEPWM010000008">
    <property type="protein sequence ID" value="MBK6008104.1"/>
    <property type="molecule type" value="Genomic_DNA"/>
</dbReference>
<proteinExistence type="predicted"/>
<dbReference type="InterPro" id="IPR014353">
    <property type="entry name" value="Membr-bd_ADH_cyt_c"/>
</dbReference>
<feature type="binding site" description="covalent" evidence="4">
    <location>
        <position position="330"/>
    </location>
    <ligand>
        <name>heme c</name>
        <dbReference type="ChEBI" id="CHEBI:61717"/>
        <label>3</label>
    </ligand>
</feature>
<dbReference type="GO" id="GO:0009055">
    <property type="term" value="F:electron transfer activity"/>
    <property type="evidence" value="ECO:0007669"/>
    <property type="project" value="InterPro"/>
</dbReference>
<comment type="caution">
    <text evidence="7">The sequence shown here is derived from an EMBL/GenBank/DDBJ whole genome shotgun (WGS) entry which is preliminary data.</text>
</comment>
<accession>A0A934WMS1</accession>
<dbReference type="InterPro" id="IPR051459">
    <property type="entry name" value="Cytochrome_c-type_DH"/>
</dbReference>
<dbReference type="GO" id="GO:0016614">
    <property type="term" value="F:oxidoreductase activity, acting on CH-OH group of donors"/>
    <property type="evidence" value="ECO:0007669"/>
    <property type="project" value="InterPro"/>
</dbReference>
<gene>
    <name evidence="7" type="ORF">JJB11_18535</name>
</gene>
<evidence type="ECO:0000256" key="5">
    <source>
        <dbReference type="PIRSR" id="PIRSR000018-51"/>
    </source>
</evidence>
<dbReference type="PIRSF" id="PIRSF000018">
    <property type="entry name" value="Mb_ADH_cyt_c"/>
    <property type="match status" value="1"/>
</dbReference>
<dbReference type="InterPro" id="IPR036909">
    <property type="entry name" value="Cyt_c-like_dom_sf"/>
</dbReference>
<dbReference type="PANTHER" id="PTHR35008:SF4">
    <property type="entry name" value="BLL4482 PROTEIN"/>
    <property type="match status" value="1"/>
</dbReference>
<reference evidence="7" key="1">
    <citation type="journal article" date="2012" name="J. Microbiol. Biotechnol.">
        <title>Ramlibacter ginsenosidimutans sp. nov., with ginsenoside-converting activity.</title>
        <authorList>
            <person name="Wang L."/>
            <person name="An D.S."/>
            <person name="Kim S.G."/>
            <person name="Jin F.X."/>
            <person name="Kim S.C."/>
            <person name="Lee S.T."/>
            <person name="Im W.T."/>
        </authorList>
    </citation>
    <scope>NUCLEOTIDE SEQUENCE</scope>
    <source>
        <strain evidence="7">KACC 17527</strain>
    </source>
</reference>
<reference evidence="7" key="2">
    <citation type="submission" date="2021-01" db="EMBL/GenBank/DDBJ databases">
        <authorList>
            <person name="Kang M."/>
        </authorList>
    </citation>
    <scope>NUCLEOTIDE SEQUENCE</scope>
    <source>
        <strain evidence="7">KACC 17527</strain>
    </source>
</reference>
<feature type="binding site" description="covalent" evidence="4">
    <location>
        <position position="205"/>
    </location>
    <ligand>
        <name>heme c</name>
        <dbReference type="ChEBI" id="CHEBI:61717"/>
        <label>2</label>
    </ligand>
</feature>
<keyword evidence="1 4" id="KW-0349">Heme</keyword>
<dbReference type="PROSITE" id="PS51007">
    <property type="entry name" value="CYTC"/>
    <property type="match status" value="3"/>
</dbReference>
<dbReference type="GO" id="GO:0005506">
    <property type="term" value="F:iron ion binding"/>
    <property type="evidence" value="ECO:0007669"/>
    <property type="project" value="InterPro"/>
</dbReference>
<evidence type="ECO:0000256" key="3">
    <source>
        <dbReference type="ARBA" id="ARBA00023004"/>
    </source>
</evidence>
<feature type="binding site" description="axial binding residue" evidence="5">
    <location>
        <position position="209"/>
    </location>
    <ligand>
        <name>heme c</name>
        <dbReference type="ChEBI" id="CHEBI:61717"/>
        <label>2</label>
    </ligand>
    <ligandPart>
        <name>Fe</name>
        <dbReference type="ChEBI" id="CHEBI:18248"/>
    </ligandPart>
</feature>
<keyword evidence="8" id="KW-1185">Reference proteome</keyword>
<feature type="domain" description="Cytochrome c" evidence="6">
    <location>
        <begin position="45"/>
        <end position="148"/>
    </location>
</feature>
<feature type="binding site" description="covalent" evidence="4">
    <location>
        <position position="59"/>
    </location>
    <ligand>
        <name>heme c</name>
        <dbReference type="ChEBI" id="CHEBI:61717"/>
        <label>1</label>
    </ligand>
</feature>
<evidence type="ECO:0000259" key="6">
    <source>
        <dbReference type="PROSITE" id="PS51007"/>
    </source>
</evidence>
<comment type="cofactor">
    <cofactor evidence="4">
        <name>heme c</name>
        <dbReference type="ChEBI" id="CHEBI:61717"/>
    </cofactor>
    <text evidence="4">Binds 3 heme c groups covalently per subunit.</text>
</comment>
<dbReference type="GO" id="GO:0016020">
    <property type="term" value="C:membrane"/>
    <property type="evidence" value="ECO:0007669"/>
    <property type="project" value="InterPro"/>
</dbReference>
<dbReference type="Proteomes" id="UP000630528">
    <property type="component" value="Unassembled WGS sequence"/>
</dbReference>
<evidence type="ECO:0000256" key="1">
    <source>
        <dbReference type="ARBA" id="ARBA00022617"/>
    </source>
</evidence>
<dbReference type="InterPro" id="IPR009056">
    <property type="entry name" value="Cyt_c-like_dom"/>
</dbReference>
<dbReference type="PANTHER" id="PTHR35008">
    <property type="entry name" value="BLL4482 PROTEIN-RELATED"/>
    <property type="match status" value="1"/>
</dbReference>
<dbReference type="RefSeq" id="WP_201174832.1">
    <property type="nucleotide sequence ID" value="NZ_JAEPWM010000008.1"/>
</dbReference>
<keyword evidence="3 5" id="KW-0408">Iron</keyword>
<dbReference type="Gene3D" id="1.10.760.10">
    <property type="entry name" value="Cytochrome c-like domain"/>
    <property type="match status" value="3"/>
</dbReference>
<organism evidence="7 8">
    <name type="scientific">Ramlibacter ginsenosidimutans</name>
    <dbReference type="NCBI Taxonomy" id="502333"/>
    <lineage>
        <taxon>Bacteria</taxon>
        <taxon>Pseudomonadati</taxon>
        <taxon>Pseudomonadota</taxon>
        <taxon>Betaproteobacteria</taxon>
        <taxon>Burkholderiales</taxon>
        <taxon>Comamonadaceae</taxon>
        <taxon>Ramlibacter</taxon>
    </lineage>
</organism>
<feature type="binding site" description="covalent" evidence="4">
    <location>
        <position position="208"/>
    </location>
    <ligand>
        <name>heme c</name>
        <dbReference type="ChEBI" id="CHEBI:61717"/>
        <label>2</label>
    </ligand>
</feature>
<feature type="binding site" description="covalent" evidence="4">
    <location>
        <position position="333"/>
    </location>
    <ligand>
        <name>heme c</name>
        <dbReference type="ChEBI" id="CHEBI:61717"/>
        <label>3</label>
    </ligand>
</feature>